<keyword evidence="3" id="KW-1185">Reference proteome</keyword>
<dbReference type="OrthoDB" id="3326230at2759"/>
<feature type="compositionally biased region" description="Basic residues" evidence="1">
    <location>
        <begin position="96"/>
        <end position="112"/>
    </location>
</feature>
<evidence type="ECO:0000256" key="1">
    <source>
        <dbReference type="SAM" id="MobiDB-lite"/>
    </source>
</evidence>
<reference evidence="2 3" key="1">
    <citation type="submission" date="2014-04" db="EMBL/GenBank/DDBJ databases">
        <authorList>
            <consortium name="DOE Joint Genome Institute"/>
            <person name="Kuo A."/>
            <person name="Girlanda M."/>
            <person name="Perotto S."/>
            <person name="Kohler A."/>
            <person name="Nagy L.G."/>
            <person name="Floudas D."/>
            <person name="Copeland A."/>
            <person name="Barry K.W."/>
            <person name="Cichocki N."/>
            <person name="Veneault-Fourrey C."/>
            <person name="LaButti K."/>
            <person name="Lindquist E.A."/>
            <person name="Lipzen A."/>
            <person name="Lundell T."/>
            <person name="Morin E."/>
            <person name="Murat C."/>
            <person name="Sun H."/>
            <person name="Tunlid A."/>
            <person name="Henrissat B."/>
            <person name="Grigoriev I.V."/>
            <person name="Hibbett D.S."/>
            <person name="Martin F."/>
            <person name="Nordberg H.P."/>
            <person name="Cantor M.N."/>
            <person name="Hua S.X."/>
        </authorList>
    </citation>
    <scope>NUCLEOTIDE SEQUENCE [LARGE SCALE GENOMIC DNA]</scope>
    <source>
        <strain evidence="2 3">MUT 4182</strain>
    </source>
</reference>
<dbReference type="Proteomes" id="UP000054248">
    <property type="component" value="Unassembled WGS sequence"/>
</dbReference>
<sequence>MSAEGKLVLYSHSTGPDGSLEWTAQYFPRREYWYYISHYAGLAARAKLRHPPQHRAGSGMELEKDDRAEANITEVANLAEEDGIAGDDDIMPKEKFKYHRRGKRLTARKNRQQKQDEDQGNPEARPSSAN</sequence>
<evidence type="ECO:0000313" key="2">
    <source>
        <dbReference type="EMBL" id="KIO16050.1"/>
    </source>
</evidence>
<name>A0A0C3PNP2_9AGAM</name>
<organism evidence="2 3">
    <name type="scientific">Tulasnella calospora MUT 4182</name>
    <dbReference type="NCBI Taxonomy" id="1051891"/>
    <lineage>
        <taxon>Eukaryota</taxon>
        <taxon>Fungi</taxon>
        <taxon>Dikarya</taxon>
        <taxon>Basidiomycota</taxon>
        <taxon>Agaricomycotina</taxon>
        <taxon>Agaricomycetes</taxon>
        <taxon>Cantharellales</taxon>
        <taxon>Tulasnellaceae</taxon>
        <taxon>Tulasnella</taxon>
    </lineage>
</organism>
<accession>A0A0C3PNP2</accession>
<proteinExistence type="predicted"/>
<protein>
    <submittedName>
        <fullName evidence="2">Uncharacterized protein</fullName>
    </submittedName>
</protein>
<gene>
    <name evidence="2" type="ORF">M407DRAFT_34318</name>
</gene>
<feature type="region of interest" description="Disordered" evidence="1">
    <location>
        <begin position="83"/>
        <end position="130"/>
    </location>
</feature>
<dbReference type="AlphaFoldDB" id="A0A0C3PNP2"/>
<dbReference type="HOGENOM" id="CLU_1939664_0_0_1"/>
<evidence type="ECO:0000313" key="3">
    <source>
        <dbReference type="Proteomes" id="UP000054248"/>
    </source>
</evidence>
<dbReference type="EMBL" id="KN823695">
    <property type="protein sequence ID" value="KIO16050.1"/>
    <property type="molecule type" value="Genomic_DNA"/>
</dbReference>
<reference evidence="3" key="2">
    <citation type="submission" date="2015-01" db="EMBL/GenBank/DDBJ databases">
        <title>Evolutionary Origins and Diversification of the Mycorrhizal Mutualists.</title>
        <authorList>
            <consortium name="DOE Joint Genome Institute"/>
            <consortium name="Mycorrhizal Genomics Consortium"/>
            <person name="Kohler A."/>
            <person name="Kuo A."/>
            <person name="Nagy L.G."/>
            <person name="Floudas D."/>
            <person name="Copeland A."/>
            <person name="Barry K.W."/>
            <person name="Cichocki N."/>
            <person name="Veneault-Fourrey C."/>
            <person name="LaButti K."/>
            <person name="Lindquist E.A."/>
            <person name="Lipzen A."/>
            <person name="Lundell T."/>
            <person name="Morin E."/>
            <person name="Murat C."/>
            <person name="Riley R."/>
            <person name="Ohm R."/>
            <person name="Sun H."/>
            <person name="Tunlid A."/>
            <person name="Henrissat B."/>
            <person name="Grigoriev I.V."/>
            <person name="Hibbett D.S."/>
            <person name="Martin F."/>
        </authorList>
    </citation>
    <scope>NUCLEOTIDE SEQUENCE [LARGE SCALE GENOMIC DNA]</scope>
    <source>
        <strain evidence="3">MUT 4182</strain>
    </source>
</reference>